<evidence type="ECO:0000313" key="2">
    <source>
        <dbReference type="Proteomes" id="UP001055811"/>
    </source>
</evidence>
<organism evidence="1 2">
    <name type="scientific">Cichorium intybus</name>
    <name type="common">Chicory</name>
    <dbReference type="NCBI Taxonomy" id="13427"/>
    <lineage>
        <taxon>Eukaryota</taxon>
        <taxon>Viridiplantae</taxon>
        <taxon>Streptophyta</taxon>
        <taxon>Embryophyta</taxon>
        <taxon>Tracheophyta</taxon>
        <taxon>Spermatophyta</taxon>
        <taxon>Magnoliopsida</taxon>
        <taxon>eudicotyledons</taxon>
        <taxon>Gunneridae</taxon>
        <taxon>Pentapetalae</taxon>
        <taxon>asterids</taxon>
        <taxon>campanulids</taxon>
        <taxon>Asterales</taxon>
        <taxon>Asteraceae</taxon>
        <taxon>Cichorioideae</taxon>
        <taxon>Cichorieae</taxon>
        <taxon>Cichoriinae</taxon>
        <taxon>Cichorium</taxon>
    </lineage>
</organism>
<protein>
    <submittedName>
        <fullName evidence="1">Uncharacterized protein</fullName>
    </submittedName>
</protein>
<dbReference type="Proteomes" id="UP001055811">
    <property type="component" value="Linkage Group LG01"/>
</dbReference>
<comment type="caution">
    <text evidence="1">The sequence shown here is derived from an EMBL/GenBank/DDBJ whole genome shotgun (WGS) entry which is preliminary data.</text>
</comment>
<evidence type="ECO:0000313" key="1">
    <source>
        <dbReference type="EMBL" id="KAI3790468.1"/>
    </source>
</evidence>
<reference evidence="2" key="1">
    <citation type="journal article" date="2022" name="Mol. Ecol. Resour.">
        <title>The genomes of chicory, endive, great burdock and yacon provide insights into Asteraceae palaeo-polyploidization history and plant inulin production.</title>
        <authorList>
            <person name="Fan W."/>
            <person name="Wang S."/>
            <person name="Wang H."/>
            <person name="Wang A."/>
            <person name="Jiang F."/>
            <person name="Liu H."/>
            <person name="Zhao H."/>
            <person name="Xu D."/>
            <person name="Zhang Y."/>
        </authorList>
    </citation>
    <scope>NUCLEOTIDE SEQUENCE [LARGE SCALE GENOMIC DNA]</scope>
    <source>
        <strain evidence="2">cv. Punajuju</strain>
    </source>
</reference>
<sequence length="66" mass="7812">MSYCLRLFLQLNIQLMPLLETLYDASRRTSNQIYMVLIILLILSQDASFNASIHKLERPKDDVYFM</sequence>
<proteinExistence type="predicted"/>
<dbReference type="EMBL" id="CM042009">
    <property type="protein sequence ID" value="KAI3790468.1"/>
    <property type="molecule type" value="Genomic_DNA"/>
</dbReference>
<keyword evidence="2" id="KW-1185">Reference proteome</keyword>
<gene>
    <name evidence="1" type="ORF">L2E82_03529</name>
</gene>
<name>A0ACB9H4W3_CICIN</name>
<accession>A0ACB9H4W3</accession>
<reference evidence="1 2" key="2">
    <citation type="journal article" date="2022" name="Mol. Ecol. Resour.">
        <title>The genomes of chicory, endive, great burdock and yacon provide insights into Asteraceae paleo-polyploidization history and plant inulin production.</title>
        <authorList>
            <person name="Fan W."/>
            <person name="Wang S."/>
            <person name="Wang H."/>
            <person name="Wang A."/>
            <person name="Jiang F."/>
            <person name="Liu H."/>
            <person name="Zhao H."/>
            <person name="Xu D."/>
            <person name="Zhang Y."/>
        </authorList>
    </citation>
    <scope>NUCLEOTIDE SEQUENCE [LARGE SCALE GENOMIC DNA]</scope>
    <source>
        <strain evidence="2">cv. Punajuju</strain>
        <tissue evidence="1">Leaves</tissue>
    </source>
</reference>